<dbReference type="EMBL" id="MU004236">
    <property type="protein sequence ID" value="KAF2668242.1"/>
    <property type="molecule type" value="Genomic_DNA"/>
</dbReference>
<reference evidence="1" key="1">
    <citation type="journal article" date="2020" name="Stud. Mycol.">
        <title>101 Dothideomycetes genomes: a test case for predicting lifestyles and emergence of pathogens.</title>
        <authorList>
            <person name="Haridas S."/>
            <person name="Albert R."/>
            <person name="Binder M."/>
            <person name="Bloem J."/>
            <person name="Labutti K."/>
            <person name="Salamov A."/>
            <person name="Andreopoulos B."/>
            <person name="Baker S."/>
            <person name="Barry K."/>
            <person name="Bills G."/>
            <person name="Bluhm B."/>
            <person name="Cannon C."/>
            <person name="Castanera R."/>
            <person name="Culley D."/>
            <person name="Daum C."/>
            <person name="Ezra D."/>
            <person name="Gonzalez J."/>
            <person name="Henrissat B."/>
            <person name="Kuo A."/>
            <person name="Liang C."/>
            <person name="Lipzen A."/>
            <person name="Lutzoni F."/>
            <person name="Magnuson J."/>
            <person name="Mondo S."/>
            <person name="Nolan M."/>
            <person name="Ohm R."/>
            <person name="Pangilinan J."/>
            <person name="Park H.-J."/>
            <person name="Ramirez L."/>
            <person name="Alfaro M."/>
            <person name="Sun H."/>
            <person name="Tritt A."/>
            <person name="Yoshinaga Y."/>
            <person name="Zwiers L.-H."/>
            <person name="Turgeon B."/>
            <person name="Goodwin S."/>
            <person name="Spatafora J."/>
            <person name="Crous P."/>
            <person name="Grigoriev I."/>
        </authorList>
    </citation>
    <scope>NUCLEOTIDE SEQUENCE</scope>
    <source>
        <strain evidence="1">CBS 115976</strain>
    </source>
</reference>
<protein>
    <submittedName>
        <fullName evidence="1">Uncharacterized protein</fullName>
    </submittedName>
</protein>
<name>A0A6A6U7V6_9PEZI</name>
<organism evidence="1 2">
    <name type="scientific">Microthyrium microscopicum</name>
    <dbReference type="NCBI Taxonomy" id="703497"/>
    <lineage>
        <taxon>Eukaryota</taxon>
        <taxon>Fungi</taxon>
        <taxon>Dikarya</taxon>
        <taxon>Ascomycota</taxon>
        <taxon>Pezizomycotina</taxon>
        <taxon>Dothideomycetes</taxon>
        <taxon>Dothideomycetes incertae sedis</taxon>
        <taxon>Microthyriales</taxon>
        <taxon>Microthyriaceae</taxon>
        <taxon>Microthyrium</taxon>
    </lineage>
</organism>
<gene>
    <name evidence="1" type="ORF">BT63DRAFT_271790</name>
</gene>
<evidence type="ECO:0000313" key="1">
    <source>
        <dbReference type="EMBL" id="KAF2668242.1"/>
    </source>
</evidence>
<accession>A0A6A6U7V6</accession>
<dbReference type="AlphaFoldDB" id="A0A6A6U7V6"/>
<evidence type="ECO:0000313" key="2">
    <source>
        <dbReference type="Proteomes" id="UP000799302"/>
    </source>
</evidence>
<dbReference type="Proteomes" id="UP000799302">
    <property type="component" value="Unassembled WGS sequence"/>
</dbReference>
<keyword evidence="2" id="KW-1185">Reference proteome</keyword>
<sequence length="191" mass="21601">MNTGAKLEEKTLSLWGTCVNLHSNIPRDKLQILQILLLKVERRGLAILTEAYARSHFLLLISCVMPHRNNSVVFDSRNEPIAIAYIGKCCYHEPSPSIWLRIAGCTTSGVKRNLEFTNPPSIQQRASQVRAWKGGPTTVEPLTHRSGNVPEISENILDRWNHPQVQMIVRTRDDHANHLGLVPWGKWVEIG</sequence>
<proteinExistence type="predicted"/>